<proteinExistence type="predicted"/>
<evidence type="ECO:0000313" key="4">
    <source>
        <dbReference type="Proteomes" id="UP000196531"/>
    </source>
</evidence>
<dbReference type="GO" id="GO:0008713">
    <property type="term" value="F:ADP-heptose-lipopolysaccharide heptosyltransferase activity"/>
    <property type="evidence" value="ECO:0007669"/>
    <property type="project" value="TreeGrafter"/>
</dbReference>
<dbReference type="AlphaFoldDB" id="A0A1Y5F1K5"/>
<accession>A0A1Y5F1K5</accession>
<dbReference type="PANTHER" id="PTHR30160:SF7">
    <property type="entry name" value="ADP-HEPTOSE--LPS HEPTOSYLTRANSFERASE 2"/>
    <property type="match status" value="1"/>
</dbReference>
<comment type="caution">
    <text evidence="3">The sequence shown here is derived from an EMBL/GenBank/DDBJ whole genome shotgun (WGS) entry which is preliminary data.</text>
</comment>
<protein>
    <submittedName>
        <fullName evidence="3">Uncharacterized protein</fullName>
    </submittedName>
</protein>
<dbReference type="SUPFAM" id="SSF53756">
    <property type="entry name" value="UDP-Glycosyltransferase/glycogen phosphorylase"/>
    <property type="match status" value="1"/>
</dbReference>
<evidence type="ECO:0000256" key="2">
    <source>
        <dbReference type="ARBA" id="ARBA00022679"/>
    </source>
</evidence>
<dbReference type="EMBL" id="MAAO01000016">
    <property type="protein sequence ID" value="OUR93029.1"/>
    <property type="molecule type" value="Genomic_DNA"/>
</dbReference>
<dbReference type="PANTHER" id="PTHR30160">
    <property type="entry name" value="TETRAACYLDISACCHARIDE 4'-KINASE-RELATED"/>
    <property type="match status" value="1"/>
</dbReference>
<keyword evidence="2" id="KW-0808">Transferase</keyword>
<dbReference type="GO" id="GO:0009244">
    <property type="term" value="P:lipopolysaccharide core region biosynthetic process"/>
    <property type="evidence" value="ECO:0007669"/>
    <property type="project" value="TreeGrafter"/>
</dbReference>
<dbReference type="InterPro" id="IPR051199">
    <property type="entry name" value="LPS_LOS_Heptosyltrfase"/>
</dbReference>
<sequence>MKKVLIVNLRRFGDIYSSGHLINSIAKNKGWDISLVVYKEFEKVAQNLQGVSQVFTIDRQKVITLTKSDIFNNGYALEEFYKDIKEFNSLAWDTVVNFSNDRVSTHLTTLLNAKEKSGLTFSNIMRNNYNSDWDILLNDVVTEMDFSPIHFNDIHHNMLNIESNCNGLQLKTSANHNENAYKNISLLRQTDDGEERKVVGIQIVTSDISKNIPEETLVSVISQLQENSIVPMLLIAPTDSEREVANRINERFNGKLVSVESDFHALTSVVINLDAIVTPDTAIKHLADLVDTPCLEVSLGASPFLKQGSINEKSLILTRNIEDRTFKSNDESIEVVSSDITTSALLILGLKPFKDVTISEGYALYRPYKDALGTSYFAVKGNINKEIEAQRIASRMYLAMTLTDLDNDSFLEMILELKGDQFKRWLNNEKEAITNTTKDLLGTIRSLILMTENKSKTPAFIESLGNLIEHCSDVTITAIPTLFLRARLESLLSKDIADSIKDVEAQLYTMKTELLKVYAVLKSVEERSREHDATLAIENKNTARPSSINI</sequence>
<evidence type="ECO:0000256" key="1">
    <source>
        <dbReference type="ARBA" id="ARBA00022676"/>
    </source>
</evidence>
<gene>
    <name evidence="3" type="ORF">A9Q84_21230</name>
</gene>
<reference evidence="4" key="1">
    <citation type="journal article" date="2017" name="Proc. Natl. Acad. Sci. U.S.A.">
        <title>Simulation of Deepwater Horizon oil plume reveals substrate specialization within a complex community of hydrocarbon-degraders.</title>
        <authorList>
            <person name="Hu P."/>
            <person name="Dubinsky E.A."/>
            <person name="Probst A.J."/>
            <person name="Wang J."/>
            <person name="Sieber C.M.K."/>
            <person name="Tom L.M."/>
            <person name="Gardinali P."/>
            <person name="Banfield J.F."/>
            <person name="Atlas R.M."/>
            <person name="Andersen G.L."/>
        </authorList>
    </citation>
    <scope>NUCLEOTIDE SEQUENCE [LARGE SCALE GENOMIC DNA]</scope>
</reference>
<dbReference type="Gene3D" id="3.40.50.2000">
    <property type="entry name" value="Glycogen Phosphorylase B"/>
    <property type="match status" value="2"/>
</dbReference>
<dbReference type="Pfam" id="PF01075">
    <property type="entry name" value="Glyco_transf_9"/>
    <property type="match status" value="1"/>
</dbReference>
<keyword evidence="1" id="KW-0328">Glycosyltransferase</keyword>
<dbReference type="InterPro" id="IPR002201">
    <property type="entry name" value="Glyco_trans_9"/>
</dbReference>
<evidence type="ECO:0000313" key="3">
    <source>
        <dbReference type="EMBL" id="OUR93029.1"/>
    </source>
</evidence>
<dbReference type="GO" id="GO:0005829">
    <property type="term" value="C:cytosol"/>
    <property type="evidence" value="ECO:0007669"/>
    <property type="project" value="TreeGrafter"/>
</dbReference>
<name>A0A1Y5F1K5_9BACT</name>
<organism evidence="3 4">
    <name type="scientific">Halobacteriovorax marinus</name>
    <dbReference type="NCBI Taxonomy" id="97084"/>
    <lineage>
        <taxon>Bacteria</taxon>
        <taxon>Pseudomonadati</taxon>
        <taxon>Bdellovibrionota</taxon>
        <taxon>Bacteriovoracia</taxon>
        <taxon>Bacteriovoracales</taxon>
        <taxon>Halobacteriovoraceae</taxon>
        <taxon>Halobacteriovorax</taxon>
    </lineage>
</organism>
<dbReference type="Proteomes" id="UP000196531">
    <property type="component" value="Unassembled WGS sequence"/>
</dbReference>